<proteinExistence type="predicted"/>
<keyword evidence="2" id="KW-1185">Reference proteome</keyword>
<dbReference type="EMBL" id="BPQM01000013">
    <property type="protein sequence ID" value="GJD77454.1"/>
    <property type="molecule type" value="Genomic_DNA"/>
</dbReference>
<evidence type="ECO:0000313" key="2">
    <source>
        <dbReference type="Proteomes" id="UP001055108"/>
    </source>
</evidence>
<reference evidence="1" key="2">
    <citation type="submission" date="2021-08" db="EMBL/GenBank/DDBJ databases">
        <authorList>
            <person name="Tani A."/>
            <person name="Ola A."/>
            <person name="Ogura Y."/>
            <person name="Katsura K."/>
            <person name="Hayashi T."/>
        </authorList>
    </citation>
    <scope>NUCLEOTIDE SEQUENCE</scope>
    <source>
        <strain evidence="1">NBRC 103626</strain>
    </source>
</reference>
<gene>
    <name evidence="1" type="ORF">NBEOAGPD_0659</name>
</gene>
<dbReference type="Proteomes" id="UP001055108">
    <property type="component" value="Unassembled WGS sequence"/>
</dbReference>
<accession>A0AA37HKX4</accession>
<dbReference type="AlphaFoldDB" id="A0AA37HKX4"/>
<protein>
    <submittedName>
        <fullName evidence="1">Uncharacterized protein</fullName>
    </submittedName>
</protein>
<comment type="caution">
    <text evidence="1">The sequence shown here is derived from an EMBL/GenBank/DDBJ whole genome shotgun (WGS) entry which is preliminary data.</text>
</comment>
<evidence type="ECO:0000313" key="1">
    <source>
        <dbReference type="EMBL" id="GJD77454.1"/>
    </source>
</evidence>
<sequence>MAASSAAWMASAPAVATDISISMEKGVPANAATAARRP</sequence>
<organism evidence="1 2">
    <name type="scientific">Methylobacterium gregans</name>
    <dbReference type="NCBI Taxonomy" id="374424"/>
    <lineage>
        <taxon>Bacteria</taxon>
        <taxon>Pseudomonadati</taxon>
        <taxon>Pseudomonadota</taxon>
        <taxon>Alphaproteobacteria</taxon>
        <taxon>Hyphomicrobiales</taxon>
        <taxon>Methylobacteriaceae</taxon>
        <taxon>Methylobacterium</taxon>
    </lineage>
</organism>
<name>A0AA37HKX4_9HYPH</name>
<reference evidence="1" key="1">
    <citation type="journal article" date="2016" name="Front. Microbiol.">
        <title>Genome Sequence of the Piezophilic, Mesophilic Sulfate-Reducing Bacterium Desulfovibrio indicus J2T.</title>
        <authorList>
            <person name="Cao J."/>
            <person name="Maignien L."/>
            <person name="Shao Z."/>
            <person name="Alain K."/>
            <person name="Jebbar M."/>
        </authorList>
    </citation>
    <scope>NUCLEOTIDE SEQUENCE</scope>
    <source>
        <strain evidence="1">NBRC 103626</strain>
    </source>
</reference>